<feature type="domain" description="Flavodoxin-like" evidence="1">
    <location>
        <begin position="80"/>
        <end position="223"/>
    </location>
</feature>
<evidence type="ECO:0000313" key="2">
    <source>
        <dbReference type="EMBL" id="MBS5410649.1"/>
    </source>
</evidence>
<dbReference type="AlphaFoldDB" id="A0A943HP11"/>
<dbReference type="PANTHER" id="PTHR39201">
    <property type="entry name" value="EXPORTED PROTEIN-RELATED"/>
    <property type="match status" value="1"/>
</dbReference>
<dbReference type="InterPro" id="IPR029039">
    <property type="entry name" value="Flavoprotein-like_sf"/>
</dbReference>
<evidence type="ECO:0000259" key="1">
    <source>
        <dbReference type="Pfam" id="PF12682"/>
    </source>
</evidence>
<dbReference type="SUPFAM" id="SSF52218">
    <property type="entry name" value="Flavoproteins"/>
    <property type="match status" value="1"/>
</dbReference>
<dbReference type="NCBIfam" id="NF005389">
    <property type="entry name" value="PRK06934.1"/>
    <property type="match status" value="1"/>
</dbReference>
<dbReference type="Gene3D" id="3.40.50.360">
    <property type="match status" value="1"/>
</dbReference>
<dbReference type="RefSeq" id="WP_258893932.1">
    <property type="nucleotide sequence ID" value="NZ_CP103238.1"/>
</dbReference>
<dbReference type="PROSITE" id="PS51257">
    <property type="entry name" value="PROKAR_LIPOPROTEIN"/>
    <property type="match status" value="1"/>
</dbReference>
<accession>A0A943HP11</accession>
<protein>
    <submittedName>
        <fullName evidence="2">Flavodoxin</fullName>
    </submittedName>
</protein>
<gene>
    <name evidence="2" type="ORF">KHY35_08020</name>
</gene>
<comment type="caution">
    <text evidence="2">The sequence shown here is derived from an EMBL/GenBank/DDBJ whole genome shotgun (WGS) entry which is preliminary data.</text>
</comment>
<dbReference type="EMBL" id="JAGZEE010000009">
    <property type="protein sequence ID" value="MBS5410649.1"/>
    <property type="molecule type" value="Genomic_DNA"/>
</dbReference>
<dbReference type="PANTHER" id="PTHR39201:SF1">
    <property type="entry name" value="FLAVODOXIN-LIKE DOMAIN-CONTAINING PROTEIN"/>
    <property type="match status" value="1"/>
</dbReference>
<evidence type="ECO:0000313" key="3">
    <source>
        <dbReference type="Proteomes" id="UP000782901"/>
    </source>
</evidence>
<proteinExistence type="predicted"/>
<sequence>MRKIYLSLAILAVLGCVFIAYGKATVTDNLPEIPVIETRTDSANEVSSKGKVLIVYFTSPETDEVDTSSGASRLVSNGKLYGNTEYVATLISEETGGDLFQIKTVHTYPGTHKELIDDAKKENELKARPKLATHIKNLADYDVIFVGFPNWWYDMPMPLYSFFDEYDFTGKTIIPFCTHGGSRFSQAEKTIASLEKGAKMRKGLAISRNNVSDSKESVLKWLQGMGMANK</sequence>
<dbReference type="Pfam" id="PF12682">
    <property type="entry name" value="Flavodoxin_4"/>
    <property type="match status" value="1"/>
</dbReference>
<dbReference type="InterPro" id="IPR008254">
    <property type="entry name" value="Flavodoxin/NO_synth"/>
</dbReference>
<name>A0A943HP11_BACT4</name>
<dbReference type="GO" id="GO:0010181">
    <property type="term" value="F:FMN binding"/>
    <property type="evidence" value="ECO:0007669"/>
    <property type="project" value="InterPro"/>
</dbReference>
<dbReference type="Proteomes" id="UP000782901">
    <property type="component" value="Unassembled WGS sequence"/>
</dbReference>
<reference evidence="2" key="1">
    <citation type="submission" date="2021-02" db="EMBL/GenBank/DDBJ databases">
        <title>Infant gut strain persistence is associated with maternal origin, phylogeny, and functional potential including surface adhesion and iron acquisition.</title>
        <authorList>
            <person name="Lou Y.C."/>
        </authorList>
    </citation>
    <scope>NUCLEOTIDE SEQUENCE</scope>
    <source>
        <strain evidence="2">L3_082_243G1_dasL3_082_243G1_maxbin2.maxbin.015s ta_sub</strain>
    </source>
</reference>
<organism evidence="2 3">
    <name type="scientific">Bacteroides thetaiotaomicron</name>
    <dbReference type="NCBI Taxonomy" id="818"/>
    <lineage>
        <taxon>Bacteria</taxon>
        <taxon>Pseudomonadati</taxon>
        <taxon>Bacteroidota</taxon>
        <taxon>Bacteroidia</taxon>
        <taxon>Bacteroidales</taxon>
        <taxon>Bacteroidaceae</taxon>
        <taxon>Bacteroides</taxon>
    </lineage>
</organism>